<dbReference type="SUPFAM" id="SSF56672">
    <property type="entry name" value="DNA/RNA polymerases"/>
    <property type="match status" value="1"/>
</dbReference>
<gene>
    <name evidence="1" type="ORF">PoB_003420300</name>
</gene>
<dbReference type="EMBL" id="BLXT01003909">
    <property type="protein sequence ID" value="GFO07698.1"/>
    <property type="molecule type" value="Genomic_DNA"/>
</dbReference>
<accession>A0AAV4ALN1</accession>
<dbReference type="InterPro" id="IPR043502">
    <property type="entry name" value="DNA/RNA_pol_sf"/>
</dbReference>
<protein>
    <submittedName>
        <fullName evidence="1">Pol polyprotein</fullName>
    </submittedName>
</protein>
<dbReference type="Gene3D" id="3.10.10.10">
    <property type="entry name" value="HIV Type 1 Reverse Transcriptase, subunit A, domain 1"/>
    <property type="match status" value="1"/>
</dbReference>
<comment type="caution">
    <text evidence="1">The sequence shown here is derived from an EMBL/GenBank/DDBJ whole genome shotgun (WGS) entry which is preliminary data.</text>
</comment>
<evidence type="ECO:0000313" key="2">
    <source>
        <dbReference type="Proteomes" id="UP000735302"/>
    </source>
</evidence>
<name>A0AAV4ALN1_9GAST</name>
<organism evidence="1 2">
    <name type="scientific">Plakobranchus ocellatus</name>
    <dbReference type="NCBI Taxonomy" id="259542"/>
    <lineage>
        <taxon>Eukaryota</taxon>
        <taxon>Metazoa</taxon>
        <taxon>Spiralia</taxon>
        <taxon>Lophotrochozoa</taxon>
        <taxon>Mollusca</taxon>
        <taxon>Gastropoda</taxon>
        <taxon>Heterobranchia</taxon>
        <taxon>Euthyneura</taxon>
        <taxon>Panpulmonata</taxon>
        <taxon>Sacoglossa</taxon>
        <taxon>Placobranchoidea</taxon>
        <taxon>Plakobranchidae</taxon>
        <taxon>Plakobranchus</taxon>
    </lineage>
</organism>
<sequence>MEQRNELEELEYWVFFFYLQRSPWFNNSVGVPYIVNVFNTCAAKLRYEANVCDEFEKMENLGIIRRSDAPYACPNVEVPKNDGSSRTCIVYRRLNKLNKCSILTP</sequence>
<proteinExistence type="predicted"/>
<dbReference type="Proteomes" id="UP000735302">
    <property type="component" value="Unassembled WGS sequence"/>
</dbReference>
<dbReference type="AlphaFoldDB" id="A0AAV4ALN1"/>
<reference evidence="1 2" key="1">
    <citation type="journal article" date="2021" name="Elife">
        <title>Chloroplast acquisition without the gene transfer in kleptoplastic sea slugs, Plakobranchus ocellatus.</title>
        <authorList>
            <person name="Maeda T."/>
            <person name="Takahashi S."/>
            <person name="Yoshida T."/>
            <person name="Shimamura S."/>
            <person name="Takaki Y."/>
            <person name="Nagai Y."/>
            <person name="Toyoda A."/>
            <person name="Suzuki Y."/>
            <person name="Arimoto A."/>
            <person name="Ishii H."/>
            <person name="Satoh N."/>
            <person name="Nishiyama T."/>
            <person name="Hasebe M."/>
            <person name="Maruyama T."/>
            <person name="Minagawa J."/>
            <person name="Obokata J."/>
            <person name="Shigenobu S."/>
        </authorList>
    </citation>
    <scope>NUCLEOTIDE SEQUENCE [LARGE SCALE GENOMIC DNA]</scope>
</reference>
<keyword evidence="2" id="KW-1185">Reference proteome</keyword>
<evidence type="ECO:0000313" key="1">
    <source>
        <dbReference type="EMBL" id="GFO07698.1"/>
    </source>
</evidence>